<evidence type="ECO:0000256" key="5">
    <source>
        <dbReference type="ARBA" id="ARBA00022884"/>
    </source>
</evidence>
<dbReference type="OrthoDB" id="10252740at2759"/>
<keyword evidence="12" id="KW-1185">Reference proteome</keyword>
<dbReference type="GeneID" id="136817151"/>
<dbReference type="GO" id="GO:0030154">
    <property type="term" value="P:cell differentiation"/>
    <property type="evidence" value="ECO:0007669"/>
    <property type="project" value="UniProtKB-KW"/>
</dbReference>
<dbReference type="Pfam" id="PF02170">
    <property type="entry name" value="PAZ"/>
    <property type="match status" value="1"/>
</dbReference>
<evidence type="ECO:0000256" key="3">
    <source>
        <dbReference type="ARBA" id="ARBA00022490"/>
    </source>
</evidence>
<keyword evidence="2" id="KW-0217">Developmental protein</keyword>
<dbReference type="CDD" id="cd02845">
    <property type="entry name" value="PAZ_piwi_like"/>
    <property type="match status" value="1"/>
</dbReference>
<dbReference type="InterPro" id="IPR036397">
    <property type="entry name" value="RNaseH_sf"/>
</dbReference>
<dbReference type="FunFam" id="2.170.260.10:FF:000003">
    <property type="entry name" value="Piwi-like RNA-mediated gene silencing 2"/>
    <property type="match status" value="1"/>
</dbReference>
<protein>
    <submittedName>
        <fullName evidence="11">Uncharacterized protein</fullName>
    </submittedName>
</protein>
<evidence type="ECO:0000256" key="1">
    <source>
        <dbReference type="ARBA" id="ARBA00004496"/>
    </source>
</evidence>
<dbReference type="SUPFAM" id="SSF53098">
    <property type="entry name" value="Ribonuclease H-like"/>
    <property type="match status" value="1"/>
</dbReference>
<dbReference type="InterPro" id="IPR003165">
    <property type="entry name" value="Piwi"/>
</dbReference>
<dbReference type="EnsemblMetazoa" id="CLYHEMT014138.1">
    <property type="protein sequence ID" value="CLYHEMP014138.1"/>
    <property type="gene ID" value="CLYHEMG014138"/>
</dbReference>
<keyword evidence="5" id="KW-0694">RNA-binding</keyword>
<dbReference type="PANTHER" id="PTHR22891">
    <property type="entry name" value="EUKARYOTIC TRANSLATION INITIATION FACTOR 2C"/>
    <property type="match status" value="1"/>
</dbReference>
<dbReference type="InterPro" id="IPR014811">
    <property type="entry name" value="ArgoL1"/>
</dbReference>
<dbReference type="SMART" id="SM00950">
    <property type="entry name" value="Piwi"/>
    <property type="match status" value="1"/>
</dbReference>
<dbReference type="SUPFAM" id="SSF101690">
    <property type="entry name" value="PAZ domain"/>
    <property type="match status" value="1"/>
</dbReference>
<comment type="subcellular location">
    <subcellularLocation>
        <location evidence="1">Cytoplasm</location>
    </subcellularLocation>
</comment>
<keyword evidence="6" id="KW-0943">RNA-mediated gene silencing</keyword>
<reference evidence="11" key="1">
    <citation type="submission" date="2021-01" db="UniProtKB">
        <authorList>
            <consortium name="EnsemblMetazoa"/>
        </authorList>
    </citation>
    <scope>IDENTIFICATION</scope>
</reference>
<feature type="domain" description="PAZ" evidence="9">
    <location>
        <begin position="333"/>
        <end position="447"/>
    </location>
</feature>
<dbReference type="AlphaFoldDB" id="A0A7M5WXD0"/>
<keyword evidence="3" id="KW-0963">Cytoplasm</keyword>
<evidence type="ECO:0000256" key="6">
    <source>
        <dbReference type="ARBA" id="ARBA00023158"/>
    </source>
</evidence>
<dbReference type="FunFam" id="3.30.420.10:FF:000014">
    <property type="entry name" value="Piwi-like RNA-mediated gene silencing 1"/>
    <property type="match status" value="1"/>
</dbReference>
<evidence type="ECO:0000259" key="10">
    <source>
        <dbReference type="PROSITE" id="PS50822"/>
    </source>
</evidence>
<feature type="compositionally biased region" description="Low complexity" evidence="8">
    <location>
        <begin position="133"/>
        <end position="144"/>
    </location>
</feature>
<feature type="compositionally biased region" description="Gly residues" evidence="8">
    <location>
        <begin position="1"/>
        <end position="13"/>
    </location>
</feature>
<dbReference type="Pfam" id="PF08699">
    <property type="entry name" value="ArgoL1"/>
    <property type="match status" value="1"/>
</dbReference>
<evidence type="ECO:0000256" key="4">
    <source>
        <dbReference type="ARBA" id="ARBA00022782"/>
    </source>
</evidence>
<accession>A0A7M5WXD0</accession>
<dbReference type="GO" id="GO:0003723">
    <property type="term" value="F:RNA binding"/>
    <property type="evidence" value="ECO:0007669"/>
    <property type="project" value="UniProtKB-KW"/>
</dbReference>
<proteinExistence type="inferred from homology"/>
<dbReference type="PROSITE" id="PS50822">
    <property type="entry name" value="PIWI"/>
    <property type="match status" value="1"/>
</dbReference>
<dbReference type="InterPro" id="IPR036085">
    <property type="entry name" value="PAZ_dom_sf"/>
</dbReference>
<dbReference type="GO" id="GO:0031047">
    <property type="term" value="P:regulatory ncRNA-mediated gene silencing"/>
    <property type="evidence" value="ECO:0007669"/>
    <property type="project" value="UniProtKB-KW"/>
</dbReference>
<comment type="similarity">
    <text evidence="7">Belongs to the argonaute family. Piwi subfamily.</text>
</comment>
<sequence length="917" mass="103267">MASSGGLGRGGRGALLLKALETPVKTPGHSSQNGQTTSPPAPSGVKPPSTADTQTSKAPAQKTGPVMMGRGLLAQQLLQKKAKSPTPTPPPPDEKPPSEPQRTKSVSPPPVPSAGLPTPSTASEQKAPSTVGTSTTSEDSTLLSELERLTVEAPKLTKRMDKGSAGIPSPMFVNYISFKAREEGAFQYNVSFNPPVESRNMRFGMLKEHAELIGKTKAFDGATLFIPHRLPKPQMKLQSKRITDGATVELKITLVKILAPTECLQLYNIVLRRVMKVLEMSQVGRYYYDPKRPAPIPQHRLELWPGYITSIQAYEGGVMLLADVSHRLLRTDTVLTFMYDIIQKNPNNFQAEVTKQLVGNVVLTRYNNKTYRIDDIAWDKSPESKFQYFNGEEMSYIEYYRKSYNKELTDTGQPLLIHRPKETKGVRQRGKPLEIICLIPELCSMTGLTDAIRADFRVMKDIAQHTRVTPNQRKIAMKKFIDNIYKTPTALEELQSWNLELDKDLLSTEGRELPNEKIVFGSKTIVANDQADWGREATRERVISAVGINQWLVLFTKRDQQKAMDFVQTMKQCCPQMGIQCNDPHTFCLRDDRTESYLRSIRENLNPQIQMVVCIFPTSRDDRYAAVKKLCCVDSPVPSQCINARTISQANKLRSVTQKVALQINVKLGGELWALNIPMKNVMIIGIDVYHDSSKGSRSIGGFVASTNKTFTRWYSRCCFQMPGQELIDGLKVCFTSALKKYHDDNHCLPEKIIVFRDGVGDGQMQVVANYEVQQLRECFPLLGASYEPKLCVVVVQKRISQRLFSAKNNQLENPKPGSVLDHTITRREWFDFFLVSQHVRQGTVTPTHYVVVHDDTGMMPDHIQRLSYKLTHLYYNWPGTIRVPAPCQYAHKLAFLVGQSLHKDPSQELSDRLFFL</sequence>
<dbReference type="Proteomes" id="UP000594262">
    <property type="component" value="Unplaced"/>
</dbReference>
<feature type="compositionally biased region" description="Polar residues" evidence="8">
    <location>
        <begin position="28"/>
        <end position="38"/>
    </location>
</feature>
<feature type="compositionally biased region" description="Polar residues" evidence="8">
    <location>
        <begin position="118"/>
        <end position="132"/>
    </location>
</feature>
<evidence type="ECO:0000313" key="11">
    <source>
        <dbReference type="EnsemblMetazoa" id="CLYHEMP014138.1"/>
    </source>
</evidence>
<dbReference type="Gene3D" id="2.170.260.10">
    <property type="entry name" value="paz domain"/>
    <property type="match status" value="1"/>
</dbReference>
<evidence type="ECO:0000256" key="2">
    <source>
        <dbReference type="ARBA" id="ARBA00022473"/>
    </source>
</evidence>
<dbReference type="Gene3D" id="3.30.420.10">
    <property type="entry name" value="Ribonuclease H-like superfamily/Ribonuclease H"/>
    <property type="match status" value="1"/>
</dbReference>
<dbReference type="SMART" id="SM00949">
    <property type="entry name" value="PAZ"/>
    <property type="match status" value="1"/>
</dbReference>
<dbReference type="PROSITE" id="PS50821">
    <property type="entry name" value="PAZ"/>
    <property type="match status" value="1"/>
</dbReference>
<evidence type="ECO:0000256" key="8">
    <source>
        <dbReference type="SAM" id="MobiDB-lite"/>
    </source>
</evidence>
<dbReference type="Gene3D" id="3.40.50.2300">
    <property type="match status" value="1"/>
</dbReference>
<evidence type="ECO:0000256" key="7">
    <source>
        <dbReference type="ARBA" id="ARBA00038291"/>
    </source>
</evidence>
<dbReference type="GO" id="GO:0005737">
    <property type="term" value="C:cytoplasm"/>
    <property type="evidence" value="ECO:0007669"/>
    <property type="project" value="UniProtKB-SubCell"/>
</dbReference>
<evidence type="ECO:0000259" key="9">
    <source>
        <dbReference type="PROSITE" id="PS50821"/>
    </source>
</evidence>
<feature type="region of interest" description="Disordered" evidence="8">
    <location>
        <begin position="1"/>
        <end position="145"/>
    </location>
</feature>
<dbReference type="Pfam" id="PF23278">
    <property type="entry name" value="Piwi_N"/>
    <property type="match status" value="1"/>
</dbReference>
<dbReference type="Pfam" id="PF02171">
    <property type="entry name" value="Piwi"/>
    <property type="match status" value="1"/>
</dbReference>
<dbReference type="CDD" id="cd04658">
    <property type="entry name" value="Piwi_piwi-like_Euk"/>
    <property type="match status" value="1"/>
</dbReference>
<dbReference type="InterPro" id="IPR003100">
    <property type="entry name" value="PAZ_dom"/>
</dbReference>
<dbReference type="RefSeq" id="XP_066929589.1">
    <property type="nucleotide sequence ID" value="XM_067073488.1"/>
</dbReference>
<dbReference type="InterPro" id="IPR012337">
    <property type="entry name" value="RNaseH-like_sf"/>
</dbReference>
<keyword evidence="4" id="KW-0221">Differentiation</keyword>
<feature type="domain" description="Piwi" evidence="10">
    <location>
        <begin position="611"/>
        <end position="903"/>
    </location>
</feature>
<evidence type="ECO:0000313" key="12">
    <source>
        <dbReference type="Proteomes" id="UP000594262"/>
    </source>
</evidence>
<name>A0A7M5WXD0_9CNID</name>
<organism evidence="11 12">
    <name type="scientific">Clytia hemisphaerica</name>
    <dbReference type="NCBI Taxonomy" id="252671"/>
    <lineage>
        <taxon>Eukaryota</taxon>
        <taxon>Metazoa</taxon>
        <taxon>Cnidaria</taxon>
        <taxon>Hydrozoa</taxon>
        <taxon>Hydroidolina</taxon>
        <taxon>Leptothecata</taxon>
        <taxon>Obeliida</taxon>
        <taxon>Clytiidae</taxon>
        <taxon>Clytia</taxon>
    </lineage>
</organism>